<evidence type="ECO:0000256" key="4">
    <source>
        <dbReference type="ARBA" id="ARBA00022989"/>
    </source>
</evidence>
<dbReference type="PANTHER" id="PTHR30086:SF20">
    <property type="entry name" value="ARGININE EXPORTER PROTEIN ARGO-RELATED"/>
    <property type="match status" value="1"/>
</dbReference>
<evidence type="ECO:0000256" key="1">
    <source>
        <dbReference type="ARBA" id="ARBA00004651"/>
    </source>
</evidence>
<feature type="transmembrane region" description="Helical" evidence="6">
    <location>
        <begin position="40"/>
        <end position="66"/>
    </location>
</feature>
<gene>
    <name evidence="7" type="ORF">K788_0008620</name>
</gene>
<dbReference type="RefSeq" id="WP_035987105.1">
    <property type="nucleotide sequence ID" value="NZ_CP012746.1"/>
</dbReference>
<dbReference type="InterPro" id="IPR001123">
    <property type="entry name" value="LeuE-type"/>
</dbReference>
<feature type="transmembrane region" description="Helical" evidence="6">
    <location>
        <begin position="72"/>
        <end position="90"/>
    </location>
</feature>
<dbReference type="EMBL" id="CP012746">
    <property type="protein sequence ID" value="ALL63382.1"/>
    <property type="molecule type" value="Genomic_DNA"/>
</dbReference>
<organism evidence="7 8">
    <name type="scientific">Paraburkholderia caribensis MBA4</name>
    <dbReference type="NCBI Taxonomy" id="1323664"/>
    <lineage>
        <taxon>Bacteria</taxon>
        <taxon>Pseudomonadati</taxon>
        <taxon>Pseudomonadota</taxon>
        <taxon>Betaproteobacteria</taxon>
        <taxon>Burkholderiales</taxon>
        <taxon>Burkholderiaceae</taxon>
        <taxon>Paraburkholderia</taxon>
    </lineage>
</organism>
<dbReference type="PANTHER" id="PTHR30086">
    <property type="entry name" value="ARGININE EXPORTER PROTEIN ARGO"/>
    <property type="match status" value="1"/>
</dbReference>
<keyword evidence="4 6" id="KW-1133">Transmembrane helix</keyword>
<evidence type="ECO:0000256" key="3">
    <source>
        <dbReference type="ARBA" id="ARBA00022692"/>
    </source>
</evidence>
<accession>A0A0P0R558</accession>
<evidence type="ECO:0000313" key="8">
    <source>
        <dbReference type="Proteomes" id="UP000019146"/>
    </source>
</evidence>
<feature type="transmembrane region" description="Helical" evidence="6">
    <location>
        <begin position="153"/>
        <end position="179"/>
    </location>
</feature>
<keyword evidence="5 6" id="KW-0472">Membrane</keyword>
<feature type="transmembrane region" description="Helical" evidence="6">
    <location>
        <begin position="6"/>
        <end position="28"/>
    </location>
</feature>
<dbReference type="AlphaFoldDB" id="A0A0P0R558"/>
<name>A0A0P0R558_9BURK</name>
<proteinExistence type="predicted"/>
<protein>
    <submittedName>
        <fullName evidence="7">L-lysine permease</fullName>
    </submittedName>
</protein>
<reference evidence="7 8" key="1">
    <citation type="journal article" date="2014" name="Genome Announc.">
        <title>Draft Genome Sequence of the Haloacid-Degrading Burkholderia caribensis Strain MBA4.</title>
        <authorList>
            <person name="Pan Y."/>
            <person name="Kong K.F."/>
            <person name="Tsang J.S."/>
        </authorList>
    </citation>
    <scope>NUCLEOTIDE SEQUENCE [LARGE SCALE GENOMIC DNA]</scope>
    <source>
        <strain evidence="7 8">MBA4</strain>
    </source>
</reference>
<dbReference type="GO" id="GO:0005886">
    <property type="term" value="C:plasma membrane"/>
    <property type="evidence" value="ECO:0007669"/>
    <property type="project" value="UniProtKB-SubCell"/>
</dbReference>
<dbReference type="GO" id="GO:0015171">
    <property type="term" value="F:amino acid transmembrane transporter activity"/>
    <property type="evidence" value="ECO:0007669"/>
    <property type="project" value="TreeGrafter"/>
</dbReference>
<dbReference type="KEGG" id="bcai:K788_0008620"/>
<evidence type="ECO:0000313" key="7">
    <source>
        <dbReference type="EMBL" id="ALL63382.1"/>
    </source>
</evidence>
<dbReference type="Pfam" id="PF01810">
    <property type="entry name" value="LysE"/>
    <property type="match status" value="1"/>
</dbReference>
<comment type="subcellular location">
    <subcellularLocation>
        <location evidence="1">Cell membrane</location>
        <topology evidence="1">Multi-pass membrane protein</topology>
    </subcellularLocation>
</comment>
<evidence type="ECO:0000256" key="6">
    <source>
        <dbReference type="SAM" id="Phobius"/>
    </source>
</evidence>
<sequence length="213" mass="23205">MHHYLPILLQIALVYLIALISPGPNFFMITQLSLAGRRGLGAASALGVGTGSTIWASLAMLGFATVLQRIDWLYNGIRIAGAIYLVWFGVKLVWASTKRGETIVVNVETPPANDRGAHFRAWRTGMLTCLTNPKSCAFWTSIFATLFPAHPPLWFYGVALAMIGMMSVGWYGSVALMFATERTQRGYRRLRRPIDGVCGALLVGLGAKLAAES</sequence>
<dbReference type="GeneID" id="69967642"/>
<dbReference type="Proteomes" id="UP000019146">
    <property type="component" value="Chromosome 1"/>
</dbReference>
<evidence type="ECO:0000256" key="5">
    <source>
        <dbReference type="ARBA" id="ARBA00023136"/>
    </source>
</evidence>
<evidence type="ECO:0000256" key="2">
    <source>
        <dbReference type="ARBA" id="ARBA00022475"/>
    </source>
</evidence>
<keyword evidence="3 6" id="KW-0812">Transmembrane</keyword>
<keyword evidence="2" id="KW-1003">Cell membrane</keyword>